<evidence type="ECO:0000313" key="2">
    <source>
        <dbReference type="EMBL" id="CAE7335733.1"/>
    </source>
</evidence>
<protein>
    <submittedName>
        <fullName evidence="2">Uncharacterized protein</fullName>
    </submittedName>
</protein>
<dbReference type="OrthoDB" id="449145at2759"/>
<dbReference type="Proteomes" id="UP000601435">
    <property type="component" value="Unassembled WGS sequence"/>
</dbReference>
<accession>A0A812PHS2</accession>
<evidence type="ECO:0000313" key="3">
    <source>
        <dbReference type="Proteomes" id="UP000601435"/>
    </source>
</evidence>
<sequence length="228" mass="24417">MQPAQPGRRNVATGTSVAGASAEVAMLASTEPWEAQARRVPRRPGSKQEIQLERMLGGGDFDFGEFKSRSRREAQAPLLASSIPRDPVPAVLEAVVKFKQEASACVQKYLAERALPAQEPKEAPGPSAALSSHLERRRPSTRSIPREEPAGVAAPGSEGVLSGSREAGCKSLQRRCFFAVNTGVRTSVAVQKGWGSKPGPGGLRAWCRRQSRRGDKTPFAGQGEDRSC</sequence>
<reference evidence="2" key="1">
    <citation type="submission" date="2021-02" db="EMBL/GenBank/DDBJ databases">
        <authorList>
            <person name="Dougan E. K."/>
            <person name="Rhodes N."/>
            <person name="Thang M."/>
            <person name="Chan C."/>
        </authorList>
    </citation>
    <scope>NUCLEOTIDE SEQUENCE</scope>
</reference>
<gene>
    <name evidence="2" type="ORF">SNEC2469_LOCUS8580</name>
</gene>
<feature type="region of interest" description="Disordered" evidence="1">
    <location>
        <begin position="117"/>
        <end position="164"/>
    </location>
</feature>
<evidence type="ECO:0000256" key="1">
    <source>
        <dbReference type="SAM" id="MobiDB-lite"/>
    </source>
</evidence>
<feature type="region of interest" description="Disordered" evidence="1">
    <location>
        <begin position="191"/>
        <end position="228"/>
    </location>
</feature>
<feature type="compositionally biased region" description="Basic and acidic residues" evidence="1">
    <location>
        <begin position="133"/>
        <end position="149"/>
    </location>
</feature>
<dbReference type="AlphaFoldDB" id="A0A812PHS2"/>
<name>A0A812PHS2_9DINO</name>
<organism evidence="2 3">
    <name type="scientific">Symbiodinium necroappetens</name>
    <dbReference type="NCBI Taxonomy" id="1628268"/>
    <lineage>
        <taxon>Eukaryota</taxon>
        <taxon>Sar</taxon>
        <taxon>Alveolata</taxon>
        <taxon>Dinophyceae</taxon>
        <taxon>Suessiales</taxon>
        <taxon>Symbiodiniaceae</taxon>
        <taxon>Symbiodinium</taxon>
    </lineage>
</organism>
<dbReference type="EMBL" id="CAJNJA010014104">
    <property type="protein sequence ID" value="CAE7335733.1"/>
    <property type="molecule type" value="Genomic_DNA"/>
</dbReference>
<comment type="caution">
    <text evidence="2">The sequence shown here is derived from an EMBL/GenBank/DDBJ whole genome shotgun (WGS) entry which is preliminary data.</text>
</comment>
<proteinExistence type="predicted"/>
<keyword evidence="3" id="KW-1185">Reference proteome</keyword>